<dbReference type="GeneID" id="38776852"/>
<evidence type="ECO:0000313" key="13">
    <source>
        <dbReference type="EMBL" id="GBE79935.1"/>
    </source>
</evidence>
<keyword evidence="3 10" id="KW-0653">Protein transport</keyword>
<comment type="subcellular location">
    <subcellularLocation>
        <location evidence="9 10">Peroxisome membrane</location>
    </subcellularLocation>
</comment>
<comment type="similarity">
    <text evidence="1 10">Belongs to the peroxin-14 family.</text>
</comment>
<dbReference type="InParanoid" id="A0A401GCR0"/>
<evidence type="ECO:0000256" key="5">
    <source>
        <dbReference type="ARBA" id="ARBA00023136"/>
    </source>
</evidence>
<dbReference type="EMBL" id="BFAD01000002">
    <property type="protein sequence ID" value="GBE79935.1"/>
    <property type="molecule type" value="Genomic_DNA"/>
</dbReference>
<keyword evidence="14" id="KW-1185">Reference proteome</keyword>
<evidence type="ECO:0000256" key="4">
    <source>
        <dbReference type="ARBA" id="ARBA00023010"/>
    </source>
</evidence>
<evidence type="ECO:0000256" key="7">
    <source>
        <dbReference type="ARBA" id="ARBA00029502"/>
    </source>
</evidence>
<evidence type="ECO:0000256" key="2">
    <source>
        <dbReference type="ARBA" id="ARBA00022448"/>
    </source>
</evidence>
<feature type="domain" description="Peroxisome membrane anchor protein Pex14p N-terminal" evidence="12">
    <location>
        <begin position="41"/>
        <end position="86"/>
    </location>
</feature>
<accession>A0A401GCR0</accession>
<dbReference type="AlphaFoldDB" id="A0A401GCR0"/>
<keyword evidence="5 10" id="KW-0472">Membrane</keyword>
<dbReference type="PANTHER" id="PTHR23058">
    <property type="entry name" value="PEROXISOMAL MEMBRANE PROTEIN PEX14"/>
    <property type="match status" value="1"/>
</dbReference>
<organism evidence="13 14">
    <name type="scientific">Sparassis crispa</name>
    <dbReference type="NCBI Taxonomy" id="139825"/>
    <lineage>
        <taxon>Eukaryota</taxon>
        <taxon>Fungi</taxon>
        <taxon>Dikarya</taxon>
        <taxon>Basidiomycota</taxon>
        <taxon>Agaricomycotina</taxon>
        <taxon>Agaricomycetes</taxon>
        <taxon>Polyporales</taxon>
        <taxon>Sparassidaceae</taxon>
        <taxon>Sparassis</taxon>
    </lineage>
</organism>
<sequence length="396" mass="43840">MPDDADDQSSVPSADPNVPPTPSISDTQAANLQVNTQVAVDRTELLEKARSFLSSPQVVHEDTAAKRRFLAEKGLSDAEVDGLLREVPAAVPLVPPRTYPQPPPSNLPNLLAGVTRILSWIAGGSVGLLLLYFKFIYPRLSQSYHARHALRSHQRNLLGKLTDSVTALKTTQTETFVILPQAEPFKDPAQYGDCHTLDEFVAASKDSRDLPPFSLLRCAIEGLVSQDQKPTTEDIFQTLESKLPWLKSEEEGVQFEAKLWETLSMSPVFRHEDTDGTSVWSYHPPIPPPLPPLMSSLHSLKEALPESMPQASHYQHTLEALSSLTGYISAHTYSYALPRTNFRLGVASPDPQLHPEEEDVRKEIRALKGLVLNRRSFMPAIPRPPSVPRRDVASTS</sequence>
<evidence type="ECO:0000256" key="6">
    <source>
        <dbReference type="ARBA" id="ARBA00023140"/>
    </source>
</evidence>
<feature type="region of interest" description="Disordered" evidence="11">
    <location>
        <begin position="1"/>
        <end position="27"/>
    </location>
</feature>
<evidence type="ECO:0000256" key="11">
    <source>
        <dbReference type="SAM" id="MobiDB-lite"/>
    </source>
</evidence>
<gene>
    <name evidence="13" type="ORF">SCP_0211370</name>
</gene>
<evidence type="ECO:0000256" key="10">
    <source>
        <dbReference type="RuleBase" id="RU367032"/>
    </source>
</evidence>
<dbReference type="PANTHER" id="PTHR23058:SF0">
    <property type="entry name" value="PEROXISOMAL MEMBRANE PROTEIN PEX14"/>
    <property type="match status" value="1"/>
</dbReference>
<dbReference type="InterPro" id="IPR006785">
    <property type="entry name" value="Pex14_N"/>
</dbReference>
<dbReference type="Pfam" id="PF04695">
    <property type="entry name" value="Pex14_N"/>
    <property type="match status" value="1"/>
</dbReference>
<name>A0A401GCR0_9APHY</name>
<dbReference type="GO" id="GO:0005102">
    <property type="term" value="F:signaling receptor binding"/>
    <property type="evidence" value="ECO:0007669"/>
    <property type="project" value="TreeGrafter"/>
</dbReference>
<evidence type="ECO:0000256" key="1">
    <source>
        <dbReference type="ARBA" id="ARBA00005443"/>
    </source>
</evidence>
<protein>
    <recommendedName>
        <fullName evidence="7 10">Peroxisomal membrane protein PEX14</fullName>
    </recommendedName>
    <alternativeName>
        <fullName evidence="8 10">Peroxin-14</fullName>
    </alternativeName>
</protein>
<dbReference type="GO" id="GO:1990429">
    <property type="term" value="C:peroxisomal importomer complex"/>
    <property type="evidence" value="ECO:0007669"/>
    <property type="project" value="TreeGrafter"/>
</dbReference>
<dbReference type="STRING" id="139825.A0A401GCR0"/>
<dbReference type="InterPro" id="IPR036388">
    <property type="entry name" value="WH-like_DNA-bd_sf"/>
</dbReference>
<dbReference type="OrthoDB" id="441517at2759"/>
<keyword evidence="4" id="KW-0811">Translocation</keyword>
<keyword evidence="6 10" id="KW-0576">Peroxisome</keyword>
<comment type="caution">
    <text evidence="13">The sequence shown here is derived from an EMBL/GenBank/DDBJ whole genome shotgun (WGS) entry which is preliminary data.</text>
</comment>
<evidence type="ECO:0000256" key="8">
    <source>
        <dbReference type="ARBA" id="ARBA00029691"/>
    </source>
</evidence>
<dbReference type="RefSeq" id="XP_027610848.1">
    <property type="nucleotide sequence ID" value="XM_027755047.1"/>
</dbReference>
<evidence type="ECO:0000313" key="14">
    <source>
        <dbReference type="Proteomes" id="UP000287166"/>
    </source>
</evidence>
<dbReference type="InterPro" id="IPR025655">
    <property type="entry name" value="PEX14"/>
</dbReference>
<proteinExistence type="inferred from homology"/>
<evidence type="ECO:0000256" key="3">
    <source>
        <dbReference type="ARBA" id="ARBA00022927"/>
    </source>
</evidence>
<evidence type="ECO:0000256" key="9">
    <source>
        <dbReference type="ARBA" id="ARBA00046271"/>
    </source>
</evidence>
<dbReference type="GO" id="GO:0005778">
    <property type="term" value="C:peroxisomal membrane"/>
    <property type="evidence" value="ECO:0007669"/>
    <property type="project" value="UniProtKB-SubCell"/>
</dbReference>
<dbReference type="GO" id="GO:0016560">
    <property type="term" value="P:protein import into peroxisome matrix, docking"/>
    <property type="evidence" value="ECO:0007669"/>
    <property type="project" value="UniProtKB-UniRule"/>
</dbReference>
<evidence type="ECO:0000259" key="12">
    <source>
        <dbReference type="Pfam" id="PF04695"/>
    </source>
</evidence>
<dbReference type="Gene3D" id="1.10.10.10">
    <property type="entry name" value="Winged helix-like DNA-binding domain superfamily/Winged helix DNA-binding domain"/>
    <property type="match status" value="1"/>
</dbReference>
<keyword evidence="2 10" id="KW-0813">Transport</keyword>
<comment type="function">
    <text evidence="10">Component of the PEX13-PEX14 docking complex, a translocon channel that specifically mediates the import of peroxisomal cargo proteins bound to PEX5 receptor. The PEX13-PEX14 docking complex forms a large import pore which can be opened to a diameter of about 9 nm. Mechanistically, PEX5 receptor along with cargo proteins associates with the PEX14 subunit of the PEX13-PEX14 docking complex in the cytosol, leading to the insertion of the receptor into the organelle membrane with the concomitant translocation of the cargo into the peroxisome matrix.</text>
</comment>
<dbReference type="Proteomes" id="UP000287166">
    <property type="component" value="Unassembled WGS sequence"/>
</dbReference>
<reference evidence="13 14" key="1">
    <citation type="journal article" date="2018" name="Sci. Rep.">
        <title>Genome sequence of the cauliflower mushroom Sparassis crispa (Hanabiratake) and its association with beneficial usage.</title>
        <authorList>
            <person name="Kiyama R."/>
            <person name="Furutani Y."/>
            <person name="Kawaguchi K."/>
            <person name="Nakanishi T."/>
        </authorList>
    </citation>
    <scope>NUCLEOTIDE SEQUENCE [LARGE SCALE GENOMIC DNA]</scope>
</reference>